<dbReference type="InterPro" id="IPR005565">
    <property type="entry name" value="Hemolysn_activator_HlyB_C"/>
</dbReference>
<comment type="caution">
    <text evidence="8">The sequence shown here is derived from an EMBL/GenBank/DDBJ whole genome shotgun (WGS) entry which is preliminary data.</text>
</comment>
<proteinExistence type="predicted"/>
<keyword evidence="3" id="KW-0998">Cell outer membrane</keyword>
<dbReference type="InterPro" id="IPR051544">
    <property type="entry name" value="TPS_OM_transporter"/>
</dbReference>
<sequence>MAFIVEKYLNKYLVAKVLFGLGQCSWLLFYPAMSQRPVNALLAQVPSIPPGTTLPERTLPEPIPPDTFPEETLPDELLPPLPPVDELLSPDEPPPLEDGLGEGDATFYVAEIKVIGSTVFDAADFADLLDPYRDSQVSFNDLLQLRSAITDRYVEAGYLTSGALIPPQTVVDDTVTIQVIEGTLEDIVVNGTRRLDPAYIRSRVGLVAQPPLNVEKLLAGLQRLQLDPLIETVSADLQAGVQQGTSLLVIEVLEADSFAVNTSLANSRSPNIGGTQVTIGVDEGNLFGIGDRIRLDYKHTEGSDGVDFSYTLPVSPNNDTLRFAAGYSDSRVINSDFAVLDISSDSAYYELGYRHPLIETPTQAAALGLTLSHQSSQTRLGLDDIGPFPLSPGADENGRTRISALRFSQEWTQRSQSHVLALRSQFNVGLDLLDATINEGDAPDSQFFSWRGQGQWVKRLGKDNRLFFLRGDVQLAADDLLSQEEFSLGGGQSVRGYRQDALRRDNGALLSAELRWPVARVPELDGVLQVTPFIDVGTVWNHNGNNPGVDTLVGTGFGLLWQQSDNFSARLDWGIPLVDLDTEDDGLQDSGLHFSIQYTPF</sequence>
<dbReference type="Gene3D" id="3.10.20.310">
    <property type="entry name" value="membrane protein fhac"/>
    <property type="match status" value="1"/>
</dbReference>
<evidence type="ECO:0000313" key="8">
    <source>
        <dbReference type="EMBL" id="MBT9315646.1"/>
    </source>
</evidence>
<evidence type="ECO:0000256" key="2">
    <source>
        <dbReference type="ARBA" id="ARBA00022692"/>
    </source>
</evidence>
<keyword evidence="5" id="KW-1133">Transmembrane helix</keyword>
<dbReference type="Pfam" id="PF03865">
    <property type="entry name" value="ShlB"/>
    <property type="match status" value="1"/>
</dbReference>
<organism evidence="8 9">
    <name type="scientific">Leptothoe spongobia TAU-MAC 1115</name>
    <dbReference type="NCBI Taxonomy" id="1967444"/>
    <lineage>
        <taxon>Bacteria</taxon>
        <taxon>Bacillati</taxon>
        <taxon>Cyanobacteriota</taxon>
        <taxon>Cyanophyceae</taxon>
        <taxon>Nodosilineales</taxon>
        <taxon>Cymatolegaceae</taxon>
        <taxon>Leptothoe</taxon>
        <taxon>Leptothoe spongobia</taxon>
    </lineage>
</organism>
<reference evidence="8" key="2">
    <citation type="journal article" date="2021" name="Mar. Drugs">
        <title>Genome Reduction and Secondary Metabolism of the Marine Sponge-Associated Cyanobacterium Leptothoe.</title>
        <authorList>
            <person name="Konstantinou D."/>
            <person name="Popin R.V."/>
            <person name="Fewer D.P."/>
            <person name="Sivonen K."/>
            <person name="Gkelis S."/>
        </authorList>
    </citation>
    <scope>NUCLEOTIDE SEQUENCE</scope>
    <source>
        <strain evidence="8">TAU-MAC 1115</strain>
    </source>
</reference>
<evidence type="ECO:0000256" key="4">
    <source>
        <dbReference type="SAM" id="MobiDB-lite"/>
    </source>
</evidence>
<evidence type="ECO:0000256" key="3">
    <source>
        <dbReference type="ARBA" id="ARBA00023237"/>
    </source>
</evidence>
<feature type="region of interest" description="Disordered" evidence="4">
    <location>
        <begin position="51"/>
        <end position="98"/>
    </location>
</feature>
<dbReference type="Gene3D" id="2.40.160.50">
    <property type="entry name" value="membrane protein fhac: a member of the omp85/tpsb transporter family"/>
    <property type="match status" value="1"/>
</dbReference>
<evidence type="ECO:0000313" key="9">
    <source>
        <dbReference type="Proteomes" id="UP000717364"/>
    </source>
</evidence>
<dbReference type="EMBL" id="JADOES010000014">
    <property type="protein sequence ID" value="MBT9315646.1"/>
    <property type="molecule type" value="Genomic_DNA"/>
</dbReference>
<dbReference type="Pfam" id="PF08479">
    <property type="entry name" value="POTRA_2"/>
    <property type="match status" value="1"/>
</dbReference>
<keyword evidence="2 5" id="KW-0812">Transmembrane</keyword>
<keyword evidence="1" id="KW-1134">Transmembrane beta strand</keyword>
<dbReference type="PANTHER" id="PTHR34597">
    <property type="entry name" value="SLR1661 PROTEIN"/>
    <property type="match status" value="1"/>
</dbReference>
<feature type="domain" description="Haemolysin activator HlyB C-terminal" evidence="6">
    <location>
        <begin position="244"/>
        <end position="559"/>
    </location>
</feature>
<evidence type="ECO:0000256" key="5">
    <source>
        <dbReference type="SAM" id="Phobius"/>
    </source>
</evidence>
<reference evidence="8" key="1">
    <citation type="submission" date="2020-11" db="EMBL/GenBank/DDBJ databases">
        <authorList>
            <person name="Konstantinou D."/>
            <person name="Gkelis S."/>
            <person name="Popin R."/>
            <person name="Fewer D."/>
            <person name="Sivonen K."/>
        </authorList>
    </citation>
    <scope>NUCLEOTIDE SEQUENCE</scope>
    <source>
        <strain evidence="8">TAU-MAC 1115</strain>
    </source>
</reference>
<gene>
    <name evidence="8" type="ORF">IXB50_09430</name>
</gene>
<keyword evidence="9" id="KW-1185">Reference proteome</keyword>
<feature type="transmembrane region" description="Helical" evidence="5">
    <location>
        <begin position="12"/>
        <end position="33"/>
    </location>
</feature>
<dbReference type="AlphaFoldDB" id="A0A947DEZ8"/>
<protein>
    <submittedName>
        <fullName evidence="8">ShlB/FhaC/HecB family hemolysin secretion/activation protein</fullName>
    </submittedName>
</protein>
<dbReference type="GO" id="GO:0008320">
    <property type="term" value="F:protein transmembrane transporter activity"/>
    <property type="evidence" value="ECO:0007669"/>
    <property type="project" value="TreeGrafter"/>
</dbReference>
<feature type="domain" description="Polypeptide-transport-associated ShlB-type" evidence="7">
    <location>
        <begin position="107"/>
        <end position="182"/>
    </location>
</feature>
<accession>A0A947DEZ8</accession>
<name>A0A947DEZ8_9CYAN</name>
<dbReference type="PANTHER" id="PTHR34597:SF3">
    <property type="entry name" value="OUTER MEMBRANE TRANSPORTER CDIB"/>
    <property type="match status" value="1"/>
</dbReference>
<dbReference type="GO" id="GO:0098046">
    <property type="term" value="C:type V protein secretion system complex"/>
    <property type="evidence" value="ECO:0007669"/>
    <property type="project" value="TreeGrafter"/>
</dbReference>
<dbReference type="GO" id="GO:0046819">
    <property type="term" value="P:protein secretion by the type V secretion system"/>
    <property type="evidence" value="ECO:0007669"/>
    <property type="project" value="TreeGrafter"/>
</dbReference>
<keyword evidence="5" id="KW-0472">Membrane</keyword>
<dbReference type="Proteomes" id="UP000717364">
    <property type="component" value="Unassembled WGS sequence"/>
</dbReference>
<evidence type="ECO:0000256" key="1">
    <source>
        <dbReference type="ARBA" id="ARBA00022452"/>
    </source>
</evidence>
<evidence type="ECO:0000259" key="7">
    <source>
        <dbReference type="Pfam" id="PF08479"/>
    </source>
</evidence>
<dbReference type="InterPro" id="IPR013686">
    <property type="entry name" value="Polypept-transport_assoc_ShlB"/>
</dbReference>
<evidence type="ECO:0000259" key="6">
    <source>
        <dbReference type="Pfam" id="PF03865"/>
    </source>
</evidence>